<dbReference type="InterPro" id="IPR003680">
    <property type="entry name" value="Flavodoxin_fold"/>
</dbReference>
<dbReference type="Gene3D" id="3.40.50.360">
    <property type="match status" value="1"/>
</dbReference>
<dbReference type="GO" id="GO:0003955">
    <property type="term" value="F:NAD(P)H dehydrogenase (quinone) activity"/>
    <property type="evidence" value="ECO:0007669"/>
    <property type="project" value="TreeGrafter"/>
</dbReference>
<dbReference type="PANTHER" id="PTHR10204">
    <property type="entry name" value="NAD P H OXIDOREDUCTASE-RELATED"/>
    <property type="match status" value="1"/>
</dbReference>
<evidence type="ECO:0000259" key="4">
    <source>
        <dbReference type="Pfam" id="PF02525"/>
    </source>
</evidence>
<reference evidence="5 6" key="1">
    <citation type="submission" date="2018-10" db="EMBL/GenBank/DDBJ databases">
        <authorList>
            <person name="Jung H.S."/>
            <person name="Jeon C.O."/>
        </authorList>
    </citation>
    <scope>NUCLEOTIDE SEQUENCE [LARGE SCALE GENOMIC DNA]</scope>
    <source>
        <strain evidence="5 6">MA-7-27</strain>
    </source>
</reference>
<dbReference type="Pfam" id="PF02525">
    <property type="entry name" value="Flavodoxin_2"/>
    <property type="match status" value="1"/>
</dbReference>
<name>A0A3L9YBT8_9RHOB</name>
<dbReference type="AlphaFoldDB" id="A0A3L9YBT8"/>
<dbReference type="InterPro" id="IPR051545">
    <property type="entry name" value="NAD(P)H_dehydrogenase_qn"/>
</dbReference>
<dbReference type="InterPro" id="IPR029039">
    <property type="entry name" value="Flavoprotein-like_sf"/>
</dbReference>
<feature type="compositionally biased region" description="Basic and acidic residues" evidence="3">
    <location>
        <begin position="13"/>
        <end position="30"/>
    </location>
</feature>
<evidence type="ECO:0000313" key="6">
    <source>
        <dbReference type="Proteomes" id="UP000281343"/>
    </source>
</evidence>
<comment type="caution">
    <text evidence="5">The sequence shown here is derived from an EMBL/GenBank/DDBJ whole genome shotgun (WGS) entry which is preliminary data.</text>
</comment>
<feature type="region of interest" description="Disordered" evidence="3">
    <location>
        <begin position="1"/>
        <end position="44"/>
    </location>
</feature>
<dbReference type="SUPFAM" id="SSF52218">
    <property type="entry name" value="Flavoproteins"/>
    <property type="match status" value="1"/>
</dbReference>
<keyword evidence="6" id="KW-1185">Reference proteome</keyword>
<gene>
    <name evidence="5" type="ORF">D9R08_01585</name>
</gene>
<comment type="similarity">
    <text evidence="1">Belongs to the NAD(P)H dehydrogenase (quinone) family.</text>
</comment>
<accession>A0A3L9YBT8</accession>
<protein>
    <submittedName>
        <fullName evidence="5">Flavodoxin family protein</fullName>
    </submittedName>
</protein>
<sequence>MPIPRCRNRRKQRNEGRACHRRAGHLDPLRDRRRGPPTNLVRPGYGAEPVSRALVLFAHPCAESFSAALHKRVVDRLQGAGWQVDDCDLNAEGFDPVLGEAERRGYHTLEDNTRPVAEYVARLRAAEALVMVFPVWNFGYPAILKGFLDRVFLPGVSFRLEAGKVRPNLTHIRKLAAVTTYGGTRMRALLAGDPPRKCVTRALWHVCRPEKMRYLALYDMNRASDVRRAGFLSRVGQEMETF</sequence>
<dbReference type="Proteomes" id="UP000281343">
    <property type="component" value="Unassembled WGS sequence"/>
</dbReference>
<feature type="domain" description="Flavodoxin-like fold" evidence="4">
    <location>
        <begin position="52"/>
        <end position="223"/>
    </location>
</feature>
<dbReference type="PANTHER" id="PTHR10204:SF34">
    <property type="entry name" value="NAD(P)H DEHYDROGENASE [QUINONE] 1 ISOFORM 1"/>
    <property type="match status" value="1"/>
</dbReference>
<dbReference type="GO" id="GO:0005829">
    <property type="term" value="C:cytosol"/>
    <property type="evidence" value="ECO:0007669"/>
    <property type="project" value="TreeGrafter"/>
</dbReference>
<evidence type="ECO:0000256" key="2">
    <source>
        <dbReference type="ARBA" id="ARBA00023002"/>
    </source>
</evidence>
<evidence type="ECO:0000256" key="3">
    <source>
        <dbReference type="SAM" id="MobiDB-lite"/>
    </source>
</evidence>
<dbReference type="OrthoDB" id="9798454at2"/>
<keyword evidence="2" id="KW-0560">Oxidoreductase</keyword>
<feature type="compositionally biased region" description="Basic residues" evidence="3">
    <location>
        <begin position="1"/>
        <end position="12"/>
    </location>
</feature>
<evidence type="ECO:0000256" key="1">
    <source>
        <dbReference type="ARBA" id="ARBA00006252"/>
    </source>
</evidence>
<dbReference type="EMBL" id="RCNT01000001">
    <property type="protein sequence ID" value="RMA43653.1"/>
    <property type="molecule type" value="Genomic_DNA"/>
</dbReference>
<proteinExistence type="inferred from homology"/>
<organism evidence="5 6">
    <name type="scientific">Rhodophyticola porphyridii</name>
    <dbReference type="NCBI Taxonomy" id="1852017"/>
    <lineage>
        <taxon>Bacteria</taxon>
        <taxon>Pseudomonadati</taxon>
        <taxon>Pseudomonadota</taxon>
        <taxon>Alphaproteobacteria</taxon>
        <taxon>Rhodobacterales</taxon>
        <taxon>Roseobacteraceae</taxon>
        <taxon>Rhodophyticola</taxon>
    </lineage>
</organism>
<evidence type="ECO:0000313" key="5">
    <source>
        <dbReference type="EMBL" id="RMA43653.1"/>
    </source>
</evidence>